<evidence type="ECO:0000256" key="2">
    <source>
        <dbReference type="SAM" id="SignalP"/>
    </source>
</evidence>
<comment type="similarity">
    <text evidence="1">Belongs to the plant LTP family.</text>
</comment>
<dbReference type="SUPFAM" id="SSF47699">
    <property type="entry name" value="Bifunctional inhibitor/lipid-transfer protein/seed storage 2S albumin"/>
    <property type="match status" value="1"/>
</dbReference>
<dbReference type="Gene3D" id="1.10.110.10">
    <property type="entry name" value="Plant lipid-transfer and hydrophobic proteins"/>
    <property type="match status" value="1"/>
</dbReference>
<keyword evidence="2" id="KW-0732">Signal</keyword>
<proteinExistence type="inferred from homology"/>
<dbReference type="GO" id="GO:0008289">
    <property type="term" value="F:lipid binding"/>
    <property type="evidence" value="ECO:0007669"/>
    <property type="project" value="InterPro"/>
</dbReference>
<dbReference type="InterPro" id="IPR000528">
    <property type="entry name" value="Plant_nsLTP"/>
</dbReference>
<comment type="caution">
    <text evidence="3">The sequence shown here is derived from an EMBL/GenBank/DDBJ whole genome shotgun (WGS) entry which is preliminary data.</text>
</comment>
<feature type="signal peptide" evidence="2">
    <location>
        <begin position="1"/>
        <end position="25"/>
    </location>
</feature>
<evidence type="ECO:0000313" key="4">
    <source>
        <dbReference type="Proteomes" id="UP001408789"/>
    </source>
</evidence>
<evidence type="ECO:0008006" key="5">
    <source>
        <dbReference type="Google" id="ProtNLM"/>
    </source>
</evidence>
<feature type="chain" id="PRO_5042879550" description="Bifunctional inhibitor/plant lipid transfer protein/seed storage helical domain-containing protein" evidence="2">
    <location>
        <begin position="26"/>
        <end position="140"/>
    </location>
</feature>
<dbReference type="Proteomes" id="UP001408789">
    <property type="component" value="Unassembled WGS sequence"/>
</dbReference>
<sequence>MKKLVKITCYVLILLVLMPNTQVKGHEHSCSNLKVKLVPCLLHLKHCRHRCTAPSCAAECRTPPLSCCLNLGMIARKVNSDDDAKMMCSCIKEKAIEKDKLSGSDVSRLPKACLVDIRIPVIHAKTDCSRWKEKNIKRRP</sequence>
<protein>
    <recommendedName>
        <fullName evidence="5">Bifunctional inhibitor/plant lipid transfer protein/seed storage helical domain-containing protein</fullName>
    </recommendedName>
</protein>
<dbReference type="GO" id="GO:0006869">
    <property type="term" value="P:lipid transport"/>
    <property type="evidence" value="ECO:0007669"/>
    <property type="project" value="InterPro"/>
</dbReference>
<reference evidence="3 4" key="1">
    <citation type="submission" date="2024-04" db="EMBL/GenBank/DDBJ databases">
        <title>The reference genome of an endangered Asteraceae, Deinandra increscens subsp. villosa, native to the Central Coast of California.</title>
        <authorList>
            <person name="Guilliams M."/>
            <person name="Hasenstab-Lehman K."/>
            <person name="Meyer R."/>
            <person name="Mcevoy S."/>
        </authorList>
    </citation>
    <scope>NUCLEOTIDE SEQUENCE [LARGE SCALE GENOMIC DNA]</scope>
    <source>
        <tissue evidence="3">Leaf</tissue>
    </source>
</reference>
<keyword evidence="4" id="KW-1185">Reference proteome</keyword>
<dbReference type="PANTHER" id="PTHR33076">
    <property type="entry name" value="NON-SPECIFIC LIPID-TRANSFER PROTEIN 2-RELATED"/>
    <property type="match status" value="1"/>
</dbReference>
<accession>A0AAP0DK24</accession>
<evidence type="ECO:0000313" key="3">
    <source>
        <dbReference type="EMBL" id="KAK9076369.1"/>
    </source>
</evidence>
<gene>
    <name evidence="3" type="ORF">SSX86_004703</name>
</gene>
<evidence type="ECO:0000256" key="1">
    <source>
        <dbReference type="ARBA" id="ARBA00009748"/>
    </source>
</evidence>
<name>A0AAP0DK24_9ASTR</name>
<dbReference type="InterPro" id="IPR036312">
    <property type="entry name" value="Bifun_inhib/LTP/seed_sf"/>
</dbReference>
<organism evidence="3 4">
    <name type="scientific">Deinandra increscens subsp. villosa</name>
    <dbReference type="NCBI Taxonomy" id="3103831"/>
    <lineage>
        <taxon>Eukaryota</taxon>
        <taxon>Viridiplantae</taxon>
        <taxon>Streptophyta</taxon>
        <taxon>Embryophyta</taxon>
        <taxon>Tracheophyta</taxon>
        <taxon>Spermatophyta</taxon>
        <taxon>Magnoliopsida</taxon>
        <taxon>eudicotyledons</taxon>
        <taxon>Gunneridae</taxon>
        <taxon>Pentapetalae</taxon>
        <taxon>asterids</taxon>
        <taxon>campanulids</taxon>
        <taxon>Asterales</taxon>
        <taxon>Asteraceae</taxon>
        <taxon>Asteroideae</taxon>
        <taxon>Heliantheae alliance</taxon>
        <taxon>Madieae</taxon>
        <taxon>Madiinae</taxon>
        <taxon>Deinandra</taxon>
    </lineage>
</organism>
<dbReference type="AlphaFoldDB" id="A0AAP0DK24"/>
<dbReference type="EMBL" id="JBCNJP010000007">
    <property type="protein sequence ID" value="KAK9076369.1"/>
    <property type="molecule type" value="Genomic_DNA"/>
</dbReference>